<dbReference type="SUPFAM" id="SSF74982">
    <property type="entry name" value="Small protein B (SmpB)"/>
    <property type="match status" value="1"/>
</dbReference>
<dbReference type="GO" id="GO:0003723">
    <property type="term" value="F:RNA binding"/>
    <property type="evidence" value="ECO:0007669"/>
    <property type="project" value="UniProtKB-KW"/>
</dbReference>
<dbReference type="InterPro" id="IPR000037">
    <property type="entry name" value="SsrA-bd_prot"/>
</dbReference>
<dbReference type="Proteomes" id="UP000176376">
    <property type="component" value="Unassembled WGS sequence"/>
</dbReference>
<evidence type="ECO:0000313" key="3">
    <source>
        <dbReference type="EMBL" id="OGK57477.1"/>
    </source>
</evidence>
<dbReference type="AlphaFoldDB" id="A0A1F7JPD1"/>
<dbReference type="HAMAP" id="MF_00023">
    <property type="entry name" value="SmpB"/>
    <property type="match status" value="1"/>
</dbReference>
<sequence>LTGAEVKTVRQGRIKLEGSYVKIIGSEVHLVNGEIAIYEYARPEKYDARRTRKLLLHKSEILRLKTKLSASNNLTIVPIACYNKKSLIKLEIAMAKGKKTWEKKNVEKVRDEKRRVEKEMKEQIKNYQ</sequence>
<evidence type="ECO:0008006" key="5">
    <source>
        <dbReference type="Google" id="ProtNLM"/>
    </source>
</evidence>
<proteinExistence type="inferred from homology"/>
<name>A0A1F7JPD1_9BACT</name>
<comment type="caution">
    <text evidence="3">The sequence shown here is derived from an EMBL/GenBank/DDBJ whole genome shotgun (WGS) entry which is preliminary data.</text>
</comment>
<dbReference type="GO" id="GO:0070930">
    <property type="term" value="P:trans-translation-dependent protein tagging"/>
    <property type="evidence" value="ECO:0007669"/>
    <property type="project" value="TreeGrafter"/>
</dbReference>
<accession>A0A1F7JPD1</accession>
<gene>
    <name evidence="3" type="ORF">A3J15_01145</name>
</gene>
<dbReference type="InterPro" id="IPR023620">
    <property type="entry name" value="SmpB"/>
</dbReference>
<evidence type="ECO:0000256" key="1">
    <source>
        <dbReference type="ARBA" id="ARBA00022490"/>
    </source>
</evidence>
<feature type="non-terminal residue" evidence="3">
    <location>
        <position position="1"/>
    </location>
</feature>
<dbReference type="STRING" id="1802074.A3J15_01145"/>
<protein>
    <recommendedName>
        <fullName evidence="5">SsrA-binding protein</fullName>
    </recommendedName>
</protein>
<evidence type="ECO:0000313" key="4">
    <source>
        <dbReference type="Proteomes" id="UP000176376"/>
    </source>
</evidence>
<dbReference type="PANTHER" id="PTHR30308">
    <property type="entry name" value="TMRNA-BINDING COMPONENT OF TRANS-TRANSLATION TAGGING COMPLEX"/>
    <property type="match status" value="1"/>
</dbReference>
<dbReference type="EMBL" id="MGAY01000001">
    <property type="protein sequence ID" value="OGK57477.1"/>
    <property type="molecule type" value="Genomic_DNA"/>
</dbReference>
<evidence type="ECO:0000256" key="2">
    <source>
        <dbReference type="ARBA" id="ARBA00022884"/>
    </source>
</evidence>
<reference evidence="3 4" key="1">
    <citation type="journal article" date="2016" name="Nat. Commun.">
        <title>Thousands of microbial genomes shed light on interconnected biogeochemical processes in an aquifer system.</title>
        <authorList>
            <person name="Anantharaman K."/>
            <person name="Brown C.T."/>
            <person name="Hug L.A."/>
            <person name="Sharon I."/>
            <person name="Castelle C.J."/>
            <person name="Probst A.J."/>
            <person name="Thomas B.C."/>
            <person name="Singh A."/>
            <person name="Wilkins M.J."/>
            <person name="Karaoz U."/>
            <person name="Brodie E.L."/>
            <person name="Williams K.H."/>
            <person name="Hubbard S.S."/>
            <person name="Banfield J.F."/>
        </authorList>
    </citation>
    <scope>NUCLEOTIDE SEQUENCE [LARGE SCALE GENOMIC DNA]</scope>
</reference>
<dbReference type="GO" id="GO:0005829">
    <property type="term" value="C:cytosol"/>
    <property type="evidence" value="ECO:0007669"/>
    <property type="project" value="TreeGrafter"/>
</dbReference>
<dbReference type="Pfam" id="PF01668">
    <property type="entry name" value="SmpB"/>
    <property type="match status" value="1"/>
</dbReference>
<dbReference type="PANTHER" id="PTHR30308:SF2">
    <property type="entry name" value="SSRA-BINDING PROTEIN"/>
    <property type="match status" value="1"/>
</dbReference>
<organism evidence="3 4">
    <name type="scientific">Candidatus Roizmanbacteria bacterium RIFCSPLOWO2_02_FULL_38_10</name>
    <dbReference type="NCBI Taxonomy" id="1802074"/>
    <lineage>
        <taxon>Bacteria</taxon>
        <taxon>Candidatus Roizmaniibacteriota</taxon>
    </lineage>
</organism>
<dbReference type="Gene3D" id="2.40.280.10">
    <property type="match status" value="1"/>
</dbReference>
<keyword evidence="1" id="KW-0963">Cytoplasm</keyword>
<keyword evidence="2" id="KW-0694">RNA-binding</keyword>